<proteinExistence type="predicted"/>
<dbReference type="OrthoDB" id="123346at2"/>
<dbReference type="AlphaFoldDB" id="A0A2N9LB81"/>
<sequence length="86" mass="9597">MNAHPGKRIDDDRIKELLTQALPPVEPDVEPARDLWPSVLRRLDTEPAAPASGSLRRNWFDLALLAGLIVFAASFPATIPVFLYYL</sequence>
<keyword evidence="1" id="KW-0472">Membrane</keyword>
<organism evidence="2 3">
    <name type="scientific">Candidatus Sulfuritelmatomonas gaucii</name>
    <dbReference type="NCBI Taxonomy" id="2043161"/>
    <lineage>
        <taxon>Bacteria</taxon>
        <taxon>Pseudomonadati</taxon>
        <taxon>Acidobacteriota</taxon>
        <taxon>Terriglobia</taxon>
        <taxon>Terriglobales</taxon>
        <taxon>Acidobacteriaceae</taxon>
        <taxon>Candidatus Sulfuritelmatomonas</taxon>
    </lineage>
</organism>
<gene>
    <name evidence="2" type="ORF">SBA5_290079</name>
</gene>
<protein>
    <submittedName>
        <fullName evidence="2">Uncharacterized protein</fullName>
    </submittedName>
</protein>
<keyword evidence="1" id="KW-0812">Transmembrane</keyword>
<reference evidence="3" key="1">
    <citation type="submission" date="2018-02" db="EMBL/GenBank/DDBJ databases">
        <authorList>
            <person name="Hausmann B."/>
        </authorList>
    </citation>
    <scope>NUCLEOTIDE SEQUENCE [LARGE SCALE GENOMIC DNA]</scope>
    <source>
        <strain evidence="3">Peat soil MAG SbA5</strain>
    </source>
</reference>
<dbReference type="Proteomes" id="UP000239735">
    <property type="component" value="Unassembled WGS sequence"/>
</dbReference>
<feature type="transmembrane region" description="Helical" evidence="1">
    <location>
        <begin position="62"/>
        <end position="85"/>
    </location>
</feature>
<evidence type="ECO:0000313" key="2">
    <source>
        <dbReference type="EMBL" id="SPE20225.1"/>
    </source>
</evidence>
<keyword evidence="1" id="KW-1133">Transmembrane helix</keyword>
<evidence type="ECO:0000313" key="3">
    <source>
        <dbReference type="Proteomes" id="UP000239735"/>
    </source>
</evidence>
<accession>A0A2N9LB81</accession>
<name>A0A2N9LB81_9BACT</name>
<evidence type="ECO:0000256" key="1">
    <source>
        <dbReference type="SAM" id="Phobius"/>
    </source>
</evidence>
<dbReference type="EMBL" id="OKRB01000085">
    <property type="protein sequence ID" value="SPE20225.1"/>
    <property type="molecule type" value="Genomic_DNA"/>
</dbReference>